<evidence type="ECO:0000256" key="1">
    <source>
        <dbReference type="ARBA" id="ARBA00010751"/>
    </source>
</evidence>
<gene>
    <name evidence="2" type="ORF">B0I35DRAFT_132058</name>
</gene>
<dbReference type="InterPro" id="IPR002765">
    <property type="entry name" value="UPF0145_YbjQ-like"/>
</dbReference>
<keyword evidence="3" id="KW-1185">Reference proteome</keyword>
<accession>A0A8K0T0Q4</accession>
<comment type="caution">
    <text evidence="2">The sequence shown here is derived from an EMBL/GenBank/DDBJ whole genome shotgun (WGS) entry which is preliminary data.</text>
</comment>
<dbReference type="PANTHER" id="PTHR34068:SF2">
    <property type="entry name" value="UPF0145 PROTEIN SCO3412"/>
    <property type="match status" value="1"/>
</dbReference>
<dbReference type="Proteomes" id="UP000813444">
    <property type="component" value="Unassembled WGS sequence"/>
</dbReference>
<sequence length="153" mass="16402">MPFGSTASKSHTNNGVEPVPQHLSDLHCFTETEGVITTTMNDLPGYRIKQVLGTVYGNTVRSRNIAAGIGMALKSMAGGELQWFTSMLYSCRNDSIGRVVGETKQRGGNAIICLRFDAGDMGGYAQTCAYGTACIVEKIDEGVHDPPQLRQAA</sequence>
<protein>
    <submittedName>
        <fullName evidence="2">Heavy-metal-binding-domain-containing protein</fullName>
    </submittedName>
</protein>
<dbReference type="SUPFAM" id="SSF117782">
    <property type="entry name" value="YbjQ-like"/>
    <property type="match status" value="1"/>
</dbReference>
<dbReference type="AlphaFoldDB" id="A0A8K0T0Q4"/>
<name>A0A8K0T0Q4_9HYPO</name>
<dbReference type="InterPro" id="IPR035439">
    <property type="entry name" value="UPF0145_dom_sf"/>
</dbReference>
<dbReference type="EMBL" id="JAGPNK010000002">
    <property type="protein sequence ID" value="KAH7326339.1"/>
    <property type="molecule type" value="Genomic_DNA"/>
</dbReference>
<proteinExistence type="inferred from homology"/>
<reference evidence="2" key="1">
    <citation type="journal article" date="2021" name="Nat. Commun.">
        <title>Genetic determinants of endophytism in the Arabidopsis root mycobiome.</title>
        <authorList>
            <person name="Mesny F."/>
            <person name="Miyauchi S."/>
            <person name="Thiergart T."/>
            <person name="Pickel B."/>
            <person name="Atanasova L."/>
            <person name="Karlsson M."/>
            <person name="Huettel B."/>
            <person name="Barry K.W."/>
            <person name="Haridas S."/>
            <person name="Chen C."/>
            <person name="Bauer D."/>
            <person name="Andreopoulos W."/>
            <person name="Pangilinan J."/>
            <person name="LaButti K."/>
            <person name="Riley R."/>
            <person name="Lipzen A."/>
            <person name="Clum A."/>
            <person name="Drula E."/>
            <person name="Henrissat B."/>
            <person name="Kohler A."/>
            <person name="Grigoriev I.V."/>
            <person name="Martin F.M."/>
            <person name="Hacquard S."/>
        </authorList>
    </citation>
    <scope>NUCLEOTIDE SEQUENCE</scope>
    <source>
        <strain evidence="2">MPI-CAGE-CH-0235</strain>
    </source>
</reference>
<evidence type="ECO:0000313" key="3">
    <source>
        <dbReference type="Proteomes" id="UP000813444"/>
    </source>
</evidence>
<organism evidence="2 3">
    <name type="scientific">Stachybotrys elegans</name>
    <dbReference type="NCBI Taxonomy" id="80388"/>
    <lineage>
        <taxon>Eukaryota</taxon>
        <taxon>Fungi</taxon>
        <taxon>Dikarya</taxon>
        <taxon>Ascomycota</taxon>
        <taxon>Pezizomycotina</taxon>
        <taxon>Sordariomycetes</taxon>
        <taxon>Hypocreomycetidae</taxon>
        <taxon>Hypocreales</taxon>
        <taxon>Stachybotryaceae</taxon>
        <taxon>Stachybotrys</taxon>
    </lineage>
</organism>
<dbReference type="PANTHER" id="PTHR34068">
    <property type="entry name" value="UPF0145 PROTEIN YBJQ"/>
    <property type="match status" value="1"/>
</dbReference>
<evidence type="ECO:0000313" key="2">
    <source>
        <dbReference type="EMBL" id="KAH7326339.1"/>
    </source>
</evidence>
<dbReference type="Pfam" id="PF01906">
    <property type="entry name" value="YbjQ_1"/>
    <property type="match status" value="1"/>
</dbReference>
<dbReference type="OrthoDB" id="68104at2759"/>
<dbReference type="Gene3D" id="3.30.110.70">
    <property type="entry name" value="Hypothetical protein apc22750. Chain B"/>
    <property type="match status" value="1"/>
</dbReference>
<comment type="similarity">
    <text evidence="1">Belongs to the UPF0145 family.</text>
</comment>